<dbReference type="OrthoDB" id="6059210at2759"/>
<dbReference type="Pfam" id="PF00651">
    <property type="entry name" value="BTB"/>
    <property type="match status" value="1"/>
</dbReference>
<proteinExistence type="predicted"/>
<name>A0A2C9LDH1_BIOGL</name>
<dbReference type="CDD" id="cd18186">
    <property type="entry name" value="BTB_POZ_ZBTB_KLHL-like"/>
    <property type="match status" value="1"/>
</dbReference>
<dbReference type="PANTHER" id="PTHR24412">
    <property type="entry name" value="KELCH PROTEIN"/>
    <property type="match status" value="1"/>
</dbReference>
<dbReference type="Proteomes" id="UP000076420">
    <property type="component" value="Unassembled WGS sequence"/>
</dbReference>
<dbReference type="VEuPathDB" id="VectorBase:BGLB029797"/>
<dbReference type="InterPro" id="IPR011705">
    <property type="entry name" value="BACK"/>
</dbReference>
<dbReference type="PROSITE" id="PS50097">
    <property type="entry name" value="BTB"/>
    <property type="match status" value="1"/>
</dbReference>
<protein>
    <recommendedName>
        <fullName evidence="3">BTB domain-containing protein</fullName>
    </recommendedName>
</protein>
<accession>A0A2C9LDH1</accession>
<dbReference type="RefSeq" id="XP_013084799.2">
    <property type="nucleotide sequence ID" value="XM_013229345.2"/>
</dbReference>
<dbReference type="AlphaFoldDB" id="A0A2C9LDH1"/>
<dbReference type="InterPro" id="IPR011333">
    <property type="entry name" value="SKP1/BTB/POZ_sf"/>
</dbReference>
<dbReference type="VEuPathDB" id="VectorBase:BGLAX_032663"/>
<feature type="domain" description="BTB" evidence="3">
    <location>
        <begin position="24"/>
        <end position="91"/>
    </location>
</feature>
<keyword evidence="2" id="KW-0677">Repeat</keyword>
<sequence length="598" mass="68919">MVKSSLANSLQTCLGQRWTHEDFSDFTVVVEDVEFECHRFLLASCSGFFSLLLQSDMKENLEKKVILKNISKETFSVILNCIYKGEDGLTLDNILNVWHATHMLDIKYLFEECEHFILNNIDSLNYHQFFHHAKFLGSKAIISSTQQSILQYFEHFRTTQTFFDLSFEELHELIKDTNLNVSSENVVIDAILEWVNGYPKDNDETTRNMATPTVLNDTNEFPEYKSDTDSSFVDDEVSDLLLDSQLNVLDERKGKLSILLASSRLCVASEDYLENLLVHPLLTSDKNAFRLVKEVLLYHWKPQHHVSSLVSYRKCQDMCNVMAFVSDGNIFFYLLDEKRSCKMLHKSAGYTHLAAVNSDLFLCYSKFEKCSSSKNKSNCVQYEYFDVTTKSVKTLAKIINSSGSFFLCNQYLIFVSDCPISEKVIHIQNFNQNHIFLTIQTEPHAKAAFIHHECIFVSHDAHPDTELRVYSLQKQALVCVKKLPGPAENIVSFVDRGRTYMLQKNGNLWLVGYTGKREFDFKMVARLWNFFWNMYGAVCYNDELFLFGEFLTESGKKEFAPLPGLCDNIVIVEHDYYTQAVPMSVPRSAITKHQIYPA</sequence>
<dbReference type="SUPFAM" id="SSF54695">
    <property type="entry name" value="POZ domain"/>
    <property type="match status" value="1"/>
</dbReference>
<gene>
    <name evidence="4" type="primary">106069647</name>
</gene>
<reference evidence="4" key="1">
    <citation type="submission" date="2020-05" db="UniProtKB">
        <authorList>
            <consortium name="EnsemblMetazoa"/>
        </authorList>
    </citation>
    <scope>IDENTIFICATION</scope>
    <source>
        <strain evidence="4">BB02</strain>
    </source>
</reference>
<organism evidence="4 5">
    <name type="scientific">Biomphalaria glabrata</name>
    <name type="common">Bloodfluke planorb</name>
    <name type="synonym">Freshwater snail</name>
    <dbReference type="NCBI Taxonomy" id="6526"/>
    <lineage>
        <taxon>Eukaryota</taxon>
        <taxon>Metazoa</taxon>
        <taxon>Spiralia</taxon>
        <taxon>Lophotrochozoa</taxon>
        <taxon>Mollusca</taxon>
        <taxon>Gastropoda</taxon>
        <taxon>Heterobranchia</taxon>
        <taxon>Euthyneura</taxon>
        <taxon>Panpulmonata</taxon>
        <taxon>Hygrophila</taxon>
        <taxon>Lymnaeoidea</taxon>
        <taxon>Planorbidae</taxon>
        <taxon>Biomphalaria</taxon>
    </lineage>
</organism>
<evidence type="ECO:0000313" key="4">
    <source>
        <dbReference type="EnsemblMetazoa" id="BGLB029797-PB"/>
    </source>
</evidence>
<dbReference type="InterPro" id="IPR000210">
    <property type="entry name" value="BTB/POZ_dom"/>
</dbReference>
<dbReference type="STRING" id="6526.A0A2C9LDH1"/>
<dbReference type="KEGG" id="bgt:106069647"/>
<dbReference type="SMART" id="SM00225">
    <property type="entry name" value="BTB"/>
    <property type="match status" value="1"/>
</dbReference>
<evidence type="ECO:0000313" key="5">
    <source>
        <dbReference type="Proteomes" id="UP000076420"/>
    </source>
</evidence>
<dbReference type="Gene3D" id="1.25.40.420">
    <property type="match status" value="1"/>
</dbReference>
<keyword evidence="1" id="KW-0880">Kelch repeat</keyword>
<evidence type="ECO:0000256" key="2">
    <source>
        <dbReference type="ARBA" id="ARBA00022737"/>
    </source>
</evidence>
<evidence type="ECO:0000259" key="3">
    <source>
        <dbReference type="PROSITE" id="PS50097"/>
    </source>
</evidence>
<dbReference type="Gene3D" id="3.30.710.10">
    <property type="entry name" value="Potassium Channel Kv1.1, Chain A"/>
    <property type="match status" value="1"/>
</dbReference>
<dbReference type="PANTHER" id="PTHR24412:SF491">
    <property type="entry name" value="KELCH REPEAT AND BTB DOMAIN-CONTAINING PROTEIN 12"/>
    <property type="match status" value="1"/>
</dbReference>
<evidence type="ECO:0000256" key="1">
    <source>
        <dbReference type="ARBA" id="ARBA00022441"/>
    </source>
</evidence>
<dbReference type="EnsemblMetazoa" id="BGLB029797-RB">
    <property type="protein sequence ID" value="BGLB029797-PB"/>
    <property type="gene ID" value="BGLB029797"/>
</dbReference>
<dbReference type="Pfam" id="PF07707">
    <property type="entry name" value="BACK"/>
    <property type="match status" value="1"/>
</dbReference>